<feature type="binding site" evidence="5">
    <location>
        <position position="156"/>
    </location>
    <ligand>
        <name>xanthine</name>
        <dbReference type="ChEBI" id="CHEBI:17712"/>
    </ligand>
</feature>
<dbReference type="NCBIfam" id="NF006671">
    <property type="entry name" value="PRK09219.1"/>
    <property type="match status" value="1"/>
</dbReference>
<dbReference type="SUPFAM" id="SSF53271">
    <property type="entry name" value="PRTase-like"/>
    <property type="match status" value="1"/>
</dbReference>
<dbReference type="GO" id="GO:0046110">
    <property type="term" value="P:xanthine metabolic process"/>
    <property type="evidence" value="ECO:0007669"/>
    <property type="project" value="UniProtKB-UniRule"/>
</dbReference>
<dbReference type="GO" id="GO:0032265">
    <property type="term" value="P:XMP salvage"/>
    <property type="evidence" value="ECO:0007669"/>
    <property type="project" value="UniProtKB-UniRule"/>
</dbReference>
<proteinExistence type="inferred from homology"/>
<feature type="binding site" evidence="5">
    <location>
        <begin position="128"/>
        <end position="132"/>
    </location>
    <ligand>
        <name>5-phospho-alpha-D-ribose 1-diphosphate</name>
        <dbReference type="ChEBI" id="CHEBI:58017"/>
    </ligand>
</feature>
<sequence length="195" mass="21016">MESLQQKILTEGKVLSDSVIKVDAFLNHQVDPVFMQSVGEAFATRFAGAGITKILTLESSGITPAVMAGLSLNVPVIFARKRKSLTLHDNLYSADVYSYTKNESSQISISQDYIHHDDVVLVIDDILANGQAALGMIELIEQAGAALEGIGIVIEKGFQEGGNILRKRGIRVDSLATIASLENSQVTFQEEGPIV</sequence>
<dbReference type="HAMAP" id="MF_01184">
    <property type="entry name" value="XPRTase"/>
    <property type="match status" value="1"/>
</dbReference>
<reference evidence="7" key="2">
    <citation type="submission" date="2020-09" db="EMBL/GenBank/DDBJ databases">
        <authorList>
            <person name="Sun Q."/>
            <person name="Ohkuma M."/>
        </authorList>
    </citation>
    <scope>NUCLEOTIDE SEQUENCE</scope>
    <source>
        <strain evidence="7">JCM 12580</strain>
    </source>
</reference>
<dbReference type="InterPro" id="IPR029057">
    <property type="entry name" value="PRTase-like"/>
</dbReference>
<name>A0A917PYS9_9BACI</name>
<dbReference type="CDD" id="cd06223">
    <property type="entry name" value="PRTases_typeI"/>
    <property type="match status" value="1"/>
</dbReference>
<evidence type="ECO:0000256" key="1">
    <source>
        <dbReference type="ARBA" id="ARBA00022490"/>
    </source>
</evidence>
<accession>A0A917PYS9</accession>
<feature type="binding site" evidence="5">
    <location>
        <position position="27"/>
    </location>
    <ligand>
        <name>xanthine</name>
        <dbReference type="ChEBI" id="CHEBI:17712"/>
    </ligand>
</feature>
<comment type="similarity">
    <text evidence="5">Belongs to the purine/pyrimidine phosphoribosyltransferase family. Xpt subfamily.</text>
</comment>
<dbReference type="EC" id="2.4.2.22" evidence="5 6"/>
<protein>
    <recommendedName>
        <fullName evidence="5 6">Xanthine phosphoribosyltransferase</fullName>
        <shortName evidence="5">XPRTase</shortName>
        <ecNumber evidence="5 6">2.4.2.22</ecNumber>
    </recommendedName>
</protein>
<dbReference type="GO" id="GO:0005737">
    <property type="term" value="C:cytoplasm"/>
    <property type="evidence" value="ECO:0007669"/>
    <property type="project" value="UniProtKB-SubCell"/>
</dbReference>
<evidence type="ECO:0000313" key="8">
    <source>
        <dbReference type="Proteomes" id="UP000658382"/>
    </source>
</evidence>
<keyword evidence="2 5" id="KW-0328">Glycosyltransferase</keyword>
<dbReference type="PANTHER" id="PTHR43864:SF1">
    <property type="entry name" value="XANTHINE PHOSPHORIBOSYLTRANSFERASE"/>
    <property type="match status" value="1"/>
</dbReference>
<keyword evidence="8" id="KW-1185">Reference proteome</keyword>
<dbReference type="InterPro" id="IPR050118">
    <property type="entry name" value="Pur/Pyrimidine_PRTase"/>
</dbReference>
<evidence type="ECO:0000313" key="7">
    <source>
        <dbReference type="EMBL" id="GGJ99848.1"/>
    </source>
</evidence>
<comment type="subcellular location">
    <subcellularLocation>
        <location evidence="5">Cytoplasm</location>
    </subcellularLocation>
</comment>
<comment type="catalytic activity">
    <reaction evidence="5">
        <text>XMP + diphosphate = xanthine + 5-phospho-alpha-D-ribose 1-diphosphate</text>
        <dbReference type="Rhea" id="RHEA:10800"/>
        <dbReference type="ChEBI" id="CHEBI:17712"/>
        <dbReference type="ChEBI" id="CHEBI:33019"/>
        <dbReference type="ChEBI" id="CHEBI:57464"/>
        <dbReference type="ChEBI" id="CHEBI:58017"/>
        <dbReference type="EC" id="2.4.2.22"/>
    </reaction>
</comment>
<evidence type="ECO:0000256" key="5">
    <source>
        <dbReference type="HAMAP-Rule" id="MF_01184"/>
    </source>
</evidence>
<dbReference type="RefSeq" id="WP_188633222.1">
    <property type="nucleotide sequence ID" value="NZ_BMNQ01000034.1"/>
</dbReference>
<reference evidence="7" key="1">
    <citation type="journal article" date="2014" name="Int. J. Syst. Evol. Microbiol.">
        <title>Complete genome sequence of Corynebacterium casei LMG S-19264T (=DSM 44701T), isolated from a smear-ripened cheese.</title>
        <authorList>
            <consortium name="US DOE Joint Genome Institute (JGI-PGF)"/>
            <person name="Walter F."/>
            <person name="Albersmeier A."/>
            <person name="Kalinowski J."/>
            <person name="Ruckert C."/>
        </authorList>
    </citation>
    <scope>NUCLEOTIDE SEQUENCE</scope>
    <source>
        <strain evidence="7">JCM 12580</strain>
    </source>
</reference>
<comment type="subunit">
    <text evidence="5">Homodimer.</text>
</comment>
<dbReference type="GO" id="GO:0006166">
    <property type="term" value="P:purine ribonucleoside salvage"/>
    <property type="evidence" value="ECO:0007669"/>
    <property type="project" value="UniProtKB-KW"/>
</dbReference>
<comment type="caution">
    <text evidence="7">The sequence shown here is derived from an EMBL/GenBank/DDBJ whole genome shotgun (WGS) entry which is preliminary data.</text>
</comment>
<dbReference type="EMBL" id="BMNQ01000034">
    <property type="protein sequence ID" value="GGJ99848.1"/>
    <property type="molecule type" value="Genomic_DNA"/>
</dbReference>
<dbReference type="GO" id="GO:0000310">
    <property type="term" value="F:xanthine phosphoribosyltransferase activity"/>
    <property type="evidence" value="ECO:0007669"/>
    <property type="project" value="UniProtKB-UniRule"/>
</dbReference>
<dbReference type="InterPro" id="IPR010079">
    <property type="entry name" value="Xanthine_PRibTrfase"/>
</dbReference>
<evidence type="ECO:0000256" key="6">
    <source>
        <dbReference type="NCBIfam" id="TIGR01744"/>
    </source>
</evidence>
<comment type="function">
    <text evidence="5">Converts the preformed base xanthine, a product of nucleic acid breakdown, to xanthosine 5'-monophosphate (XMP), so it can be reused for RNA or DNA synthesis.</text>
</comment>
<evidence type="ECO:0000256" key="4">
    <source>
        <dbReference type="ARBA" id="ARBA00022726"/>
    </source>
</evidence>
<comment type="pathway">
    <text evidence="5">Purine metabolism; XMP biosynthesis via salvage pathway; XMP from xanthine: step 1/1.</text>
</comment>
<dbReference type="PANTHER" id="PTHR43864">
    <property type="entry name" value="HYPOXANTHINE/GUANINE PHOSPHORIBOSYLTRANSFERASE"/>
    <property type="match status" value="1"/>
</dbReference>
<gene>
    <name evidence="5 7" type="primary">xpt</name>
    <name evidence="7" type="ORF">GCM10007063_22770</name>
</gene>
<comment type="caution">
    <text evidence="5">Lacks conserved residue(s) required for the propagation of feature annotation.</text>
</comment>
<dbReference type="InterPro" id="IPR000836">
    <property type="entry name" value="PRTase_dom"/>
</dbReference>
<dbReference type="NCBIfam" id="TIGR01744">
    <property type="entry name" value="XPRTase"/>
    <property type="match status" value="1"/>
</dbReference>
<evidence type="ECO:0000256" key="2">
    <source>
        <dbReference type="ARBA" id="ARBA00022676"/>
    </source>
</evidence>
<dbReference type="AlphaFoldDB" id="A0A917PYS9"/>
<evidence type="ECO:0000256" key="3">
    <source>
        <dbReference type="ARBA" id="ARBA00022679"/>
    </source>
</evidence>
<keyword evidence="4 5" id="KW-0660">Purine salvage</keyword>
<dbReference type="Gene3D" id="3.40.50.2020">
    <property type="match status" value="1"/>
</dbReference>
<keyword evidence="1 5" id="KW-0963">Cytoplasm</keyword>
<dbReference type="Proteomes" id="UP000658382">
    <property type="component" value="Unassembled WGS sequence"/>
</dbReference>
<keyword evidence="3 5" id="KW-0808">Transferase</keyword>
<organism evidence="7 8">
    <name type="scientific">Lentibacillus kapialis</name>
    <dbReference type="NCBI Taxonomy" id="340214"/>
    <lineage>
        <taxon>Bacteria</taxon>
        <taxon>Bacillati</taxon>
        <taxon>Bacillota</taxon>
        <taxon>Bacilli</taxon>
        <taxon>Bacillales</taxon>
        <taxon>Bacillaceae</taxon>
        <taxon>Lentibacillus</taxon>
    </lineage>
</organism>